<feature type="transmembrane region" description="Helical" evidence="10">
    <location>
        <begin position="99"/>
        <end position="118"/>
    </location>
</feature>
<feature type="transmembrane region" description="Helical" evidence="10">
    <location>
        <begin position="167"/>
        <end position="185"/>
    </location>
</feature>
<evidence type="ECO:0000256" key="5">
    <source>
        <dbReference type="ARBA" id="ARBA00022989"/>
    </source>
</evidence>
<feature type="transmembrane region" description="Helical" evidence="10">
    <location>
        <begin position="25"/>
        <end position="43"/>
    </location>
</feature>
<evidence type="ECO:0000256" key="1">
    <source>
        <dbReference type="ARBA" id="ARBA00004141"/>
    </source>
</evidence>
<dbReference type="PANTHER" id="PTHR32361">
    <property type="entry name" value="FERRIC/CUPRIC REDUCTASE TRANSMEMBRANE COMPONENT"/>
    <property type="match status" value="1"/>
</dbReference>
<dbReference type="PROSITE" id="PS51384">
    <property type="entry name" value="FAD_FR"/>
    <property type="match status" value="1"/>
</dbReference>
<organism evidence="12 13">
    <name type="scientific">Neurospora intermedia</name>
    <dbReference type="NCBI Taxonomy" id="5142"/>
    <lineage>
        <taxon>Eukaryota</taxon>
        <taxon>Fungi</taxon>
        <taxon>Dikarya</taxon>
        <taxon>Ascomycota</taxon>
        <taxon>Pezizomycotina</taxon>
        <taxon>Sordariomycetes</taxon>
        <taxon>Sordariomycetidae</taxon>
        <taxon>Sordariales</taxon>
        <taxon>Sordariaceae</taxon>
        <taxon>Neurospora</taxon>
    </lineage>
</organism>
<dbReference type="Pfam" id="PF01794">
    <property type="entry name" value="Ferric_reduct"/>
    <property type="match status" value="1"/>
</dbReference>
<feature type="region of interest" description="Disordered" evidence="9">
    <location>
        <begin position="494"/>
        <end position="520"/>
    </location>
</feature>
<name>A0ABR3D7V6_NEUIN</name>
<dbReference type="SFLD" id="SFLDS00052">
    <property type="entry name" value="Ferric_Reductase_Domain"/>
    <property type="match status" value="1"/>
</dbReference>
<evidence type="ECO:0000256" key="4">
    <source>
        <dbReference type="ARBA" id="ARBA00022692"/>
    </source>
</evidence>
<dbReference type="InterPro" id="IPR051410">
    <property type="entry name" value="Ferric/Cupric_Reductase"/>
</dbReference>
<dbReference type="SFLD" id="SFLDG01168">
    <property type="entry name" value="Ferric_reductase_subgroup_(FRE"/>
    <property type="match status" value="1"/>
</dbReference>
<feature type="domain" description="FAD-binding FR-type" evidence="11">
    <location>
        <begin position="269"/>
        <end position="418"/>
    </location>
</feature>
<dbReference type="Proteomes" id="UP001451303">
    <property type="component" value="Unassembled WGS sequence"/>
</dbReference>
<keyword evidence="3" id="KW-0813">Transport</keyword>
<dbReference type="EMBL" id="JAVLET010000008">
    <property type="protein sequence ID" value="KAL0467913.1"/>
    <property type="molecule type" value="Genomic_DNA"/>
</dbReference>
<accession>A0ABR3D7V6</accession>
<comment type="similarity">
    <text evidence="2">Belongs to the ferric reductase (FRE) family.</text>
</comment>
<feature type="transmembrane region" description="Helical" evidence="10">
    <location>
        <begin position="228"/>
        <end position="248"/>
    </location>
</feature>
<dbReference type="InterPro" id="IPR013130">
    <property type="entry name" value="Fe3_Rdtase_TM_dom"/>
</dbReference>
<feature type="compositionally biased region" description="Low complexity" evidence="9">
    <location>
        <begin position="383"/>
        <end position="398"/>
    </location>
</feature>
<keyword evidence="7" id="KW-0406">Ion transport</keyword>
<comment type="subcellular location">
    <subcellularLocation>
        <location evidence="1">Membrane</location>
        <topology evidence="1">Multi-pass membrane protein</topology>
    </subcellularLocation>
</comment>
<dbReference type="InterPro" id="IPR039261">
    <property type="entry name" value="FNR_nucleotide-bd"/>
</dbReference>
<keyword evidence="4 10" id="KW-0812">Transmembrane</keyword>
<evidence type="ECO:0000256" key="6">
    <source>
        <dbReference type="ARBA" id="ARBA00023002"/>
    </source>
</evidence>
<dbReference type="CDD" id="cd06186">
    <property type="entry name" value="NOX_Duox_like_FAD_NADP"/>
    <property type="match status" value="1"/>
</dbReference>
<evidence type="ECO:0000256" key="7">
    <source>
        <dbReference type="ARBA" id="ARBA00023065"/>
    </source>
</evidence>
<evidence type="ECO:0000313" key="13">
    <source>
        <dbReference type="Proteomes" id="UP001451303"/>
    </source>
</evidence>
<dbReference type="InterPro" id="IPR017927">
    <property type="entry name" value="FAD-bd_FR_type"/>
</dbReference>
<feature type="transmembrane region" description="Helical" evidence="10">
    <location>
        <begin position="197"/>
        <end position="216"/>
    </location>
</feature>
<evidence type="ECO:0000259" key="11">
    <source>
        <dbReference type="PROSITE" id="PS51384"/>
    </source>
</evidence>
<evidence type="ECO:0000256" key="10">
    <source>
        <dbReference type="SAM" id="Phobius"/>
    </source>
</evidence>
<evidence type="ECO:0000256" key="3">
    <source>
        <dbReference type="ARBA" id="ARBA00022448"/>
    </source>
</evidence>
<reference evidence="12 13" key="1">
    <citation type="submission" date="2023-09" db="EMBL/GenBank/DDBJ databases">
        <title>Multi-omics analysis of a traditional fermented food reveals byproduct-associated fungal strains for waste-to-food upcycling.</title>
        <authorList>
            <consortium name="Lawrence Berkeley National Laboratory"/>
            <person name="Rekdal V.M."/>
            <person name="Villalobos-Escobedo J.M."/>
            <person name="Rodriguez-Valeron N."/>
            <person name="Garcia M.O."/>
            <person name="Vasquez D.P."/>
            <person name="Damayanti I."/>
            <person name="Sorensen P.M."/>
            <person name="Baidoo E.E."/>
            <person name="De Carvalho A.C."/>
            <person name="Riley R."/>
            <person name="Lipzen A."/>
            <person name="He G."/>
            <person name="Yan M."/>
            <person name="Haridas S."/>
            <person name="Daum C."/>
            <person name="Yoshinaga Y."/>
            <person name="Ng V."/>
            <person name="Grigoriev I.V."/>
            <person name="Munk R."/>
            <person name="Nuraida L."/>
            <person name="Wijaya C.H."/>
            <person name="Morales P.-C."/>
            <person name="Keasling J.D."/>
        </authorList>
    </citation>
    <scope>NUCLEOTIDE SEQUENCE [LARGE SCALE GENOMIC DNA]</scope>
    <source>
        <strain evidence="12 13">FGSC 2613</strain>
    </source>
</reference>
<evidence type="ECO:0000256" key="2">
    <source>
        <dbReference type="ARBA" id="ARBA00006278"/>
    </source>
</evidence>
<dbReference type="Pfam" id="PF08030">
    <property type="entry name" value="NAD_binding_6"/>
    <property type="match status" value="1"/>
</dbReference>
<dbReference type="SUPFAM" id="SSF52343">
    <property type="entry name" value="Ferredoxin reductase-like, C-terminal NADP-linked domain"/>
    <property type="match status" value="1"/>
</dbReference>
<dbReference type="PANTHER" id="PTHR32361:SF28">
    <property type="entry name" value="FRP1P"/>
    <property type="match status" value="1"/>
</dbReference>
<proteinExistence type="inferred from homology"/>
<feature type="region of interest" description="Disordered" evidence="9">
    <location>
        <begin position="383"/>
        <end position="402"/>
    </location>
</feature>
<keyword evidence="5 10" id="KW-1133">Transmembrane helix</keyword>
<keyword evidence="8 10" id="KW-0472">Membrane</keyword>
<dbReference type="InterPro" id="IPR013121">
    <property type="entry name" value="Fe_red_NAD-bd_6"/>
</dbReference>
<sequence length="616" mass="68636">MNWPYQFLDLSQAEKQARRQSLDSYALYAQLSALIPIGLVWLYQTLNKSSSYRKRDYIAVPSSDSFNTRKQSNWWSKLRWWLGEDVVAFGEVLGQREQWIGGIVWAAWLLVLCVAGTGRDYMHLTKRFGIIAVSQYPMQYMLTLKSFNPVSWTLKLSHEETNRWHRVLARVTAFLLSLHTIFYYNYFIQNHILLQKLQSPVVIYGMLSFFGLNLMITTAIRPLRNRSYRVFFVTHLLIALVLPVVLWFHAASSRKYMLEALGVFLVDIGFRKRDTITVETTISAIPGTSLIKIQVPIPRQRQNHFLRVAPGAHIYVNVPPATRSAFRRKDVKAANDASEILFEFMFNPFTIAHVDRDSRALTLVARQRAGPMTAALARFASSSSTSSSSSSSSSPSSPAEEKKALLNIEGPYGAAKHFPALSLGSEFDRVLFIAGGVGATFTIPLYRAIVAENPETNVEMVWAVRTAGEATWAVIENDASDILNDPNVHIYLTGNNGSGSSGQKGGGEEGAGLSSGIDSGENSPLVNLGGEAGAVAVEMDTSRRTADGRVVSGKEHHRSRPDLKKVVDEAFGHGPEERVAILVCGPAKMGRQVRRQVGRYVRQGREVWFHNEGFGF</sequence>
<protein>
    <submittedName>
        <fullName evidence="12">Ferric reductase like transmembrane component domain-containing protein</fullName>
    </submittedName>
</protein>
<keyword evidence="13" id="KW-1185">Reference proteome</keyword>
<evidence type="ECO:0000313" key="12">
    <source>
        <dbReference type="EMBL" id="KAL0467913.1"/>
    </source>
</evidence>
<evidence type="ECO:0000256" key="8">
    <source>
        <dbReference type="ARBA" id="ARBA00023136"/>
    </source>
</evidence>
<gene>
    <name evidence="12" type="ORF">QR685DRAFT_531869</name>
</gene>
<feature type="compositionally biased region" description="Gly residues" evidence="9">
    <location>
        <begin position="496"/>
        <end position="510"/>
    </location>
</feature>
<keyword evidence="6" id="KW-0560">Oxidoreductase</keyword>
<evidence type="ECO:0000256" key="9">
    <source>
        <dbReference type="SAM" id="MobiDB-lite"/>
    </source>
</evidence>
<comment type="caution">
    <text evidence="12">The sequence shown here is derived from an EMBL/GenBank/DDBJ whole genome shotgun (WGS) entry which is preliminary data.</text>
</comment>
<dbReference type="Gene3D" id="3.40.50.80">
    <property type="entry name" value="Nucleotide-binding domain of ferredoxin-NADP reductase (FNR) module"/>
    <property type="match status" value="1"/>
</dbReference>